<comment type="caution">
    <text evidence="4">The sequence shown here is derived from an EMBL/GenBank/DDBJ whole genome shotgun (WGS) entry which is preliminary data.</text>
</comment>
<proteinExistence type="predicted"/>
<dbReference type="Pfam" id="PF01145">
    <property type="entry name" value="Band_7"/>
    <property type="match status" value="1"/>
</dbReference>
<evidence type="ECO:0000313" key="4">
    <source>
        <dbReference type="EMBL" id="PXX42025.1"/>
    </source>
</evidence>
<organism evidence="4 5">
    <name type="scientific">Undibacterium pigrum</name>
    <dbReference type="NCBI Taxonomy" id="401470"/>
    <lineage>
        <taxon>Bacteria</taxon>
        <taxon>Pseudomonadati</taxon>
        <taxon>Pseudomonadota</taxon>
        <taxon>Betaproteobacteria</taxon>
        <taxon>Burkholderiales</taxon>
        <taxon>Oxalobacteraceae</taxon>
        <taxon>Undibacterium</taxon>
    </lineage>
</organism>
<dbReference type="PANTHER" id="PTHR43446">
    <property type="entry name" value="MEMBRANE PROTEIN-RELATED"/>
    <property type="match status" value="1"/>
</dbReference>
<feature type="transmembrane region" description="Helical" evidence="2">
    <location>
        <begin position="25"/>
        <end position="45"/>
    </location>
</feature>
<keyword evidence="4" id="KW-0378">Hydrolase</keyword>
<dbReference type="RefSeq" id="WP_110256461.1">
    <property type="nucleotide sequence ID" value="NZ_QJKB01000006.1"/>
</dbReference>
<protein>
    <submittedName>
        <fullName evidence="4">Regulator of protease activity HflC (Stomatin/prohibitin superfamily)</fullName>
    </submittedName>
</protein>
<reference evidence="4 5" key="1">
    <citation type="submission" date="2018-05" db="EMBL/GenBank/DDBJ databases">
        <title>Genomic Encyclopedia of Type Strains, Phase IV (KMG-IV): sequencing the most valuable type-strain genomes for metagenomic binning, comparative biology and taxonomic classification.</title>
        <authorList>
            <person name="Goeker M."/>
        </authorList>
    </citation>
    <scope>NUCLEOTIDE SEQUENCE [LARGE SCALE GENOMIC DNA]</scope>
    <source>
        <strain evidence="4 5">DSM 19792</strain>
    </source>
</reference>
<dbReference type="Gene3D" id="3.30.479.30">
    <property type="entry name" value="Band 7 domain"/>
    <property type="match status" value="1"/>
</dbReference>
<dbReference type="SMART" id="SM00244">
    <property type="entry name" value="PHB"/>
    <property type="match status" value="1"/>
</dbReference>
<dbReference type="PANTHER" id="PTHR43446:SF1">
    <property type="entry name" value="BAND 7 DOMAIN-CONTAINING PROTEIN"/>
    <property type="match status" value="1"/>
</dbReference>
<comment type="subcellular location">
    <subcellularLocation>
        <location evidence="1">Membrane</location>
        <topology evidence="1">Single-pass membrane protein</topology>
    </subcellularLocation>
</comment>
<dbReference type="EMBL" id="QJKB01000006">
    <property type="protein sequence ID" value="PXX42025.1"/>
    <property type="molecule type" value="Genomic_DNA"/>
</dbReference>
<name>A0A318J3V9_9BURK</name>
<sequence length="306" mass="33444">MSTTSVSATGKKLIQERSLTSLDGYFMIVVGLLFVAGGAYSFIGLLGEGQPSLAGVLMRLAIVVLGIFIITGLYMLQPNEAALLSLFGQYKGTDRSEGLRWVNPFYSKRKLSLRARTLNTAPLKVNDKRGNPVEIGAAIIWRVQDTALAIYNVDDFERFVNIQSEAAIRHLATQYAYDDGEDLAEGETTLRAGMDVVAGAMRDELHKRFTAAGIDVEDAKLTHLAYAAEIAQVMLRRQQAEAIISARKKIVHGAVSMVEAALQGLSERKICELDDERKAAMVSNLLVVLCSDKETQPVINTGTLYN</sequence>
<keyword evidence="2" id="KW-0812">Transmembrane</keyword>
<accession>A0A318J3V9</accession>
<evidence type="ECO:0000313" key="5">
    <source>
        <dbReference type="Proteomes" id="UP000247792"/>
    </source>
</evidence>
<dbReference type="InterPro" id="IPR036013">
    <property type="entry name" value="Band_7/SPFH_dom_sf"/>
</dbReference>
<keyword evidence="2" id="KW-0472">Membrane</keyword>
<dbReference type="GO" id="GO:0008233">
    <property type="term" value="F:peptidase activity"/>
    <property type="evidence" value="ECO:0007669"/>
    <property type="project" value="UniProtKB-KW"/>
</dbReference>
<gene>
    <name evidence="4" type="ORF">DFR42_106204</name>
</gene>
<dbReference type="Proteomes" id="UP000247792">
    <property type="component" value="Unassembled WGS sequence"/>
</dbReference>
<dbReference type="OrthoDB" id="9813479at2"/>
<dbReference type="GO" id="GO:0006508">
    <property type="term" value="P:proteolysis"/>
    <property type="evidence" value="ECO:0007669"/>
    <property type="project" value="UniProtKB-KW"/>
</dbReference>
<keyword evidence="4" id="KW-0645">Protease</keyword>
<dbReference type="CDD" id="cd03402">
    <property type="entry name" value="SPFH_like_u2"/>
    <property type="match status" value="1"/>
</dbReference>
<evidence type="ECO:0000256" key="2">
    <source>
        <dbReference type="SAM" id="Phobius"/>
    </source>
</evidence>
<dbReference type="InterPro" id="IPR001107">
    <property type="entry name" value="Band_7"/>
</dbReference>
<dbReference type="SUPFAM" id="SSF117892">
    <property type="entry name" value="Band 7/SPFH domain"/>
    <property type="match status" value="1"/>
</dbReference>
<keyword evidence="2" id="KW-1133">Transmembrane helix</keyword>
<dbReference type="GO" id="GO:0016020">
    <property type="term" value="C:membrane"/>
    <property type="evidence" value="ECO:0007669"/>
    <property type="project" value="UniProtKB-SubCell"/>
</dbReference>
<feature type="transmembrane region" description="Helical" evidence="2">
    <location>
        <begin position="57"/>
        <end position="76"/>
    </location>
</feature>
<dbReference type="AlphaFoldDB" id="A0A318J3V9"/>
<keyword evidence="5" id="KW-1185">Reference proteome</keyword>
<evidence type="ECO:0000259" key="3">
    <source>
        <dbReference type="SMART" id="SM00244"/>
    </source>
</evidence>
<feature type="domain" description="Band 7" evidence="3">
    <location>
        <begin position="71"/>
        <end position="238"/>
    </location>
</feature>
<evidence type="ECO:0000256" key="1">
    <source>
        <dbReference type="ARBA" id="ARBA00004167"/>
    </source>
</evidence>